<protein>
    <submittedName>
        <fullName evidence="10">Phospholipid carrier-dependent glycosyltransferase</fullName>
    </submittedName>
</protein>
<name>A0A7X3G432_9BURK</name>
<feature type="transmembrane region" description="Helical" evidence="8">
    <location>
        <begin position="132"/>
        <end position="162"/>
    </location>
</feature>
<feature type="transmembrane region" description="Helical" evidence="8">
    <location>
        <begin position="355"/>
        <end position="379"/>
    </location>
</feature>
<dbReference type="AlphaFoldDB" id="A0A7X3G432"/>
<comment type="subcellular location">
    <subcellularLocation>
        <location evidence="1">Cell membrane</location>
        <topology evidence="1">Multi-pass membrane protein</topology>
    </subcellularLocation>
</comment>
<reference evidence="10 11" key="1">
    <citation type="submission" date="2019-12" db="EMBL/GenBank/DDBJ databases">
        <authorList>
            <person name="Li C."/>
            <person name="Zhao J."/>
        </authorList>
    </citation>
    <scope>NUCLEOTIDE SEQUENCE [LARGE SCALE GENOMIC DNA]</scope>
    <source>
        <strain evidence="10 11">NEAU-DD11</strain>
    </source>
</reference>
<dbReference type="GO" id="GO:0016763">
    <property type="term" value="F:pentosyltransferase activity"/>
    <property type="evidence" value="ECO:0007669"/>
    <property type="project" value="TreeGrafter"/>
</dbReference>
<keyword evidence="3" id="KW-0328">Glycosyltransferase</keyword>
<evidence type="ECO:0000256" key="5">
    <source>
        <dbReference type="ARBA" id="ARBA00022692"/>
    </source>
</evidence>
<keyword evidence="6 8" id="KW-1133">Transmembrane helix</keyword>
<feature type="transmembrane region" description="Helical" evidence="8">
    <location>
        <begin position="182"/>
        <end position="209"/>
    </location>
</feature>
<feature type="transmembrane region" description="Helical" evidence="8">
    <location>
        <begin position="431"/>
        <end position="451"/>
    </location>
</feature>
<dbReference type="PANTHER" id="PTHR33908:SF3">
    <property type="entry name" value="UNDECAPRENYL PHOSPHATE-ALPHA-4-AMINO-4-DEOXY-L-ARABINOSE ARABINOSYL TRANSFERASE"/>
    <property type="match status" value="1"/>
</dbReference>
<feature type="transmembrane region" description="Helical" evidence="8">
    <location>
        <begin position="276"/>
        <end position="299"/>
    </location>
</feature>
<keyword evidence="5 8" id="KW-0812">Transmembrane</keyword>
<keyword evidence="2" id="KW-1003">Cell membrane</keyword>
<evidence type="ECO:0000256" key="2">
    <source>
        <dbReference type="ARBA" id="ARBA00022475"/>
    </source>
</evidence>
<evidence type="ECO:0000313" key="11">
    <source>
        <dbReference type="Proteomes" id="UP000443353"/>
    </source>
</evidence>
<evidence type="ECO:0000313" key="10">
    <source>
        <dbReference type="EMBL" id="MVW62292.1"/>
    </source>
</evidence>
<evidence type="ECO:0000256" key="3">
    <source>
        <dbReference type="ARBA" id="ARBA00022676"/>
    </source>
</evidence>
<evidence type="ECO:0000256" key="8">
    <source>
        <dbReference type="SAM" id="Phobius"/>
    </source>
</evidence>
<feature type="transmembrane region" description="Helical" evidence="8">
    <location>
        <begin position="20"/>
        <end position="39"/>
    </location>
</feature>
<feature type="domain" description="Glycosyltransferase RgtA/B/C/D-like" evidence="9">
    <location>
        <begin position="79"/>
        <end position="216"/>
    </location>
</feature>
<evidence type="ECO:0000256" key="1">
    <source>
        <dbReference type="ARBA" id="ARBA00004651"/>
    </source>
</evidence>
<feature type="transmembrane region" description="Helical" evidence="8">
    <location>
        <begin position="311"/>
        <end position="335"/>
    </location>
</feature>
<comment type="caution">
    <text evidence="10">The sequence shown here is derived from an EMBL/GenBank/DDBJ whole genome shotgun (WGS) entry which is preliminary data.</text>
</comment>
<evidence type="ECO:0000256" key="4">
    <source>
        <dbReference type="ARBA" id="ARBA00022679"/>
    </source>
</evidence>
<organism evidence="10 11">
    <name type="scientific">Massilia cellulosiltytica</name>
    <dbReference type="NCBI Taxonomy" id="2683234"/>
    <lineage>
        <taxon>Bacteria</taxon>
        <taxon>Pseudomonadati</taxon>
        <taxon>Pseudomonadota</taxon>
        <taxon>Betaproteobacteria</taxon>
        <taxon>Burkholderiales</taxon>
        <taxon>Oxalobacteraceae</taxon>
        <taxon>Telluria group</taxon>
        <taxon>Massilia</taxon>
    </lineage>
</organism>
<dbReference type="GO" id="GO:0005886">
    <property type="term" value="C:plasma membrane"/>
    <property type="evidence" value="ECO:0007669"/>
    <property type="project" value="UniProtKB-SubCell"/>
</dbReference>
<feature type="transmembrane region" description="Helical" evidence="8">
    <location>
        <begin position="221"/>
        <end position="241"/>
    </location>
</feature>
<sequence>MSAARGRTVPVPPSGARAVLAAWAWPVLLAAAVGLGLFYNLGAIPLFDVDEGAFGEATREMLVRGDYVSTWLNGQPRFDKPILIYWLQAASVRLFGLDEFALRLPSVLAAMAWIAAIHTFTRQVVDRDTARAAAFIAATSAGVVVIGRGAIADALLNLFLALALFDVYRELVDPRPRWRRRAFFWIALGVLTKGPVALLVPAAASLLAFGLQRRMAAWWRAVRDPAGWLILLAVAGPWYALEYAARGDAFLAGFVMRHNVERFLVPLQGHAGSPFFYVPALLLLMLPYTGLLLATLPGIRRLHATPLDTLLWCWFLFVFGFFTLAGTKLPHYLLYGATPLFIQMARQRHALRSRVAALWPALVLATAVAALPFVLRLAAPGARNAYAREALGRTDMFGPAWHAQAIALLACVVLLVLWPGRPATGGPWLRLVAAALACSYAIGGLLLPAVAELQQGPVKRAALLARQAGWPVRSWRIDVPSFSVYRRAVTPATSTPRPGDVILTRSDALDGLPSPVRVLYREGGVLLVHVER</sequence>
<dbReference type="PANTHER" id="PTHR33908">
    <property type="entry name" value="MANNOSYLTRANSFERASE YKCB-RELATED"/>
    <property type="match status" value="1"/>
</dbReference>
<dbReference type="GO" id="GO:0010041">
    <property type="term" value="P:response to iron(III) ion"/>
    <property type="evidence" value="ECO:0007669"/>
    <property type="project" value="TreeGrafter"/>
</dbReference>
<keyword evidence="11" id="KW-1185">Reference proteome</keyword>
<dbReference type="RefSeq" id="WP_160409841.1">
    <property type="nucleotide sequence ID" value="NZ_WSES01000006.1"/>
</dbReference>
<dbReference type="EMBL" id="WSES01000006">
    <property type="protein sequence ID" value="MVW62292.1"/>
    <property type="molecule type" value="Genomic_DNA"/>
</dbReference>
<feature type="transmembrane region" description="Helical" evidence="8">
    <location>
        <begin position="400"/>
        <end position="419"/>
    </location>
</feature>
<gene>
    <name evidence="10" type="ORF">GPY61_20355</name>
</gene>
<dbReference type="GO" id="GO:0009103">
    <property type="term" value="P:lipopolysaccharide biosynthetic process"/>
    <property type="evidence" value="ECO:0007669"/>
    <property type="project" value="UniProtKB-ARBA"/>
</dbReference>
<dbReference type="InterPro" id="IPR050297">
    <property type="entry name" value="LipidA_mod_glycosyltrf_83"/>
</dbReference>
<dbReference type="Proteomes" id="UP000443353">
    <property type="component" value="Unassembled WGS sequence"/>
</dbReference>
<evidence type="ECO:0000259" key="9">
    <source>
        <dbReference type="Pfam" id="PF13231"/>
    </source>
</evidence>
<accession>A0A7X3G432</accession>
<keyword evidence="4 10" id="KW-0808">Transferase</keyword>
<evidence type="ECO:0000256" key="7">
    <source>
        <dbReference type="ARBA" id="ARBA00023136"/>
    </source>
</evidence>
<dbReference type="Pfam" id="PF13231">
    <property type="entry name" value="PMT_2"/>
    <property type="match status" value="1"/>
</dbReference>
<proteinExistence type="predicted"/>
<evidence type="ECO:0000256" key="6">
    <source>
        <dbReference type="ARBA" id="ARBA00022989"/>
    </source>
</evidence>
<dbReference type="InterPro" id="IPR038731">
    <property type="entry name" value="RgtA/B/C-like"/>
</dbReference>
<feature type="transmembrane region" description="Helical" evidence="8">
    <location>
        <begin position="100"/>
        <end position="120"/>
    </location>
</feature>
<keyword evidence="7 8" id="KW-0472">Membrane</keyword>